<dbReference type="Proteomes" id="UP000521676">
    <property type="component" value="Unassembled WGS sequence"/>
</dbReference>
<reference evidence="1 2" key="1">
    <citation type="submission" date="2020-06" db="EMBL/GenBank/DDBJ databases">
        <title>Anoxygenic phototrophic Chloroflexota member uses a Type I reaction center.</title>
        <authorList>
            <person name="Tsuji J.M."/>
            <person name="Shaw N.A."/>
            <person name="Nagashima S."/>
            <person name="Venkiteswaran J."/>
            <person name="Schiff S.L."/>
            <person name="Hanada S."/>
            <person name="Tank M."/>
            <person name="Neufeld J.D."/>
        </authorList>
    </citation>
    <scope>NUCLEOTIDE SEQUENCE [LARGE SCALE GENOMIC DNA]</scope>
    <source>
        <strain evidence="1">L227-S17</strain>
    </source>
</reference>
<dbReference type="EMBL" id="JACATZ010000001">
    <property type="protein sequence ID" value="NWJ45798.1"/>
    <property type="molecule type" value="Genomic_DNA"/>
</dbReference>
<dbReference type="Gene3D" id="3.40.30.10">
    <property type="entry name" value="Glutaredoxin"/>
    <property type="match status" value="1"/>
</dbReference>
<accession>A0A8T7LUT4</accession>
<evidence type="ECO:0000313" key="2">
    <source>
        <dbReference type="Proteomes" id="UP000521676"/>
    </source>
</evidence>
<dbReference type="SUPFAM" id="SSF52833">
    <property type="entry name" value="Thioredoxin-like"/>
    <property type="match status" value="1"/>
</dbReference>
<sequence>MALPSIGAKAPDFQLPTPDGSLIRLSDYQQPQLICFMRHLA</sequence>
<proteinExistence type="predicted"/>
<gene>
    <name evidence="1" type="ORF">HXX08_07955</name>
</gene>
<comment type="caution">
    <text evidence="1">The sequence shown here is derived from an EMBL/GenBank/DDBJ whole genome shotgun (WGS) entry which is preliminary data.</text>
</comment>
<dbReference type="InterPro" id="IPR036249">
    <property type="entry name" value="Thioredoxin-like_sf"/>
</dbReference>
<protein>
    <submittedName>
        <fullName evidence="1">Redoxin domain-containing protein</fullName>
    </submittedName>
</protein>
<name>A0A8T7LUT4_9CHLR</name>
<evidence type="ECO:0000313" key="1">
    <source>
        <dbReference type="EMBL" id="NWJ45798.1"/>
    </source>
</evidence>
<dbReference type="AlphaFoldDB" id="A0A8T7LUT4"/>
<organism evidence="1 2">
    <name type="scientific">Candidatus Chlorohelix allophototropha</name>
    <dbReference type="NCBI Taxonomy" id="3003348"/>
    <lineage>
        <taxon>Bacteria</taxon>
        <taxon>Bacillati</taxon>
        <taxon>Chloroflexota</taxon>
        <taxon>Chloroflexia</taxon>
        <taxon>Candidatus Chloroheliales</taxon>
        <taxon>Candidatus Chloroheliaceae</taxon>
        <taxon>Candidatus Chlorohelix</taxon>
    </lineage>
</organism>